<protein>
    <recommendedName>
        <fullName evidence="3">PNPLA domain-containing protein</fullName>
    </recommendedName>
</protein>
<dbReference type="Pfam" id="PF13424">
    <property type="entry name" value="TPR_12"/>
    <property type="match status" value="3"/>
</dbReference>
<evidence type="ECO:0000313" key="5">
    <source>
        <dbReference type="Proteomes" id="UP000055045"/>
    </source>
</evidence>
<feature type="short sequence motif" description="GXSXG" evidence="2">
    <location>
        <begin position="69"/>
        <end position="73"/>
    </location>
</feature>
<keyword evidence="1 2" id="KW-0443">Lipid metabolism</keyword>
<dbReference type="InterPro" id="IPR011990">
    <property type="entry name" value="TPR-like_helical_dom_sf"/>
</dbReference>
<dbReference type="Gene3D" id="1.25.40.10">
    <property type="entry name" value="Tetratricopeptide repeat domain"/>
    <property type="match status" value="2"/>
</dbReference>
<dbReference type="GO" id="GO:0016042">
    <property type="term" value="P:lipid catabolic process"/>
    <property type="evidence" value="ECO:0007669"/>
    <property type="project" value="UniProtKB-UniRule"/>
</dbReference>
<proteinExistence type="predicted"/>
<evidence type="ECO:0000256" key="2">
    <source>
        <dbReference type="PROSITE-ProRule" id="PRU01161"/>
    </source>
</evidence>
<dbReference type="GO" id="GO:0046486">
    <property type="term" value="P:glycerolipid metabolic process"/>
    <property type="evidence" value="ECO:0007669"/>
    <property type="project" value="UniProtKB-ARBA"/>
</dbReference>
<feature type="active site" description="Nucleophile" evidence="2">
    <location>
        <position position="71"/>
    </location>
</feature>
<dbReference type="InterPro" id="IPR027417">
    <property type="entry name" value="P-loop_NTPase"/>
</dbReference>
<dbReference type="PANTHER" id="PTHR46082:SF6">
    <property type="entry name" value="AAA+ ATPASE DOMAIN-CONTAINING PROTEIN-RELATED"/>
    <property type="match status" value="1"/>
</dbReference>
<dbReference type="SUPFAM" id="SSF52151">
    <property type="entry name" value="FabD/lysophospholipase-like"/>
    <property type="match status" value="1"/>
</dbReference>
<dbReference type="PRINTS" id="PR00381">
    <property type="entry name" value="KINESINLIGHT"/>
</dbReference>
<dbReference type="InterPro" id="IPR053137">
    <property type="entry name" value="NLR-like"/>
</dbReference>
<dbReference type="InterPro" id="IPR002641">
    <property type="entry name" value="PNPLA_dom"/>
</dbReference>
<dbReference type="Gene3D" id="3.40.1090.10">
    <property type="entry name" value="Cytosolic phospholipase A2 catalytic domain"/>
    <property type="match status" value="1"/>
</dbReference>
<dbReference type="Pfam" id="PF00931">
    <property type="entry name" value="NB-ARC"/>
    <property type="match status" value="1"/>
</dbReference>
<dbReference type="InterPro" id="IPR002182">
    <property type="entry name" value="NB-ARC"/>
</dbReference>
<dbReference type="SMART" id="SM00028">
    <property type="entry name" value="TPR"/>
    <property type="match status" value="7"/>
</dbReference>
<dbReference type="InterPro" id="IPR016035">
    <property type="entry name" value="Acyl_Trfase/lysoPLipase"/>
</dbReference>
<dbReference type="AlphaFoldDB" id="A0A117NN64"/>
<dbReference type="SUPFAM" id="SSF52540">
    <property type="entry name" value="P-loop containing nucleoside triphosphate hydrolases"/>
    <property type="match status" value="1"/>
</dbReference>
<feature type="short sequence motif" description="DGA/G" evidence="2">
    <location>
        <begin position="211"/>
        <end position="213"/>
    </location>
</feature>
<accession>A0A117NN64</accession>
<feature type="short sequence motif" description="GXGXXG" evidence="2">
    <location>
        <begin position="28"/>
        <end position="33"/>
    </location>
</feature>
<dbReference type="CDD" id="cd07216">
    <property type="entry name" value="Pat17_PNPLA8_PNPLA9_like3"/>
    <property type="match status" value="1"/>
</dbReference>
<dbReference type="PROSITE" id="PS51635">
    <property type="entry name" value="PNPLA"/>
    <property type="match status" value="1"/>
</dbReference>
<reference evidence="4 5" key="1">
    <citation type="submission" date="2015-10" db="EMBL/GenBank/DDBJ databases">
        <title>Genome sequencing of Penicillium freii.</title>
        <authorList>
            <person name="Nguyen H.D."/>
            <person name="Visagie C.M."/>
            <person name="Seifert K.A."/>
        </authorList>
    </citation>
    <scope>NUCLEOTIDE SEQUENCE [LARGE SCALE GENOMIC DNA]</scope>
    <source>
        <strain evidence="4 5">DAOM 242723</strain>
    </source>
</reference>
<dbReference type="PANTHER" id="PTHR46082">
    <property type="entry name" value="ATP/GTP-BINDING PROTEIN-RELATED"/>
    <property type="match status" value="1"/>
</dbReference>
<keyword evidence="2" id="KW-0378">Hydrolase</keyword>
<sequence length="1122" mass="124851">MMQQVATVHGGELNPLDSTGLCLLSLDGGGVRGLSTLYILKGLMYRLNQTRPEGSPAKKPCEVFDLIGGTSTGGLIAIMLGRLEMDVDECIMAYVKLMKMIFDKPSKRSVSSIFGKIKPQFDANKLEGAINQVINNCGAKPTDLFNDQADRGCRVFVCSITQETKEIVRLRSYPIRNKPEIPVTICQAARATSAATTFFEPVSIGARRFADGALGANNPVDEVEGEASDIWCEDTGDLKPLVKCFISIGTGHPGKKAMEDNLLKFVSKTLPTLATQTEHTEKRFIAKWRQHYDNKRYFRFNVDQGLQDVGLAEYQQQGLIESATEGYLDHQAVAFRVRDCVENLKSKQRQGRARWQVPFERNKKFTGREELLSDLTQKLQQESDATTKIAIMGLGGVGKTQLVLELAHRVRERCAVCWIPVNSLANLQTAYRKVAQNLRLPGCEESDVDILELVQTYHSDETIGPWLLILDNADDLELWTSPLTSEAGAKCLSDYMPRSRRGAIIWTTRDRKVATGVARENVVTVQQMDGSGASEMMRQYLIDPSQIKTNQDLLPGLLRKLTYLPLAIVQAAAYINETGVSLKTYEALLSSQDDEAIELLSEHFEDDGRYSGIENAVAKTWLISFEQIRRRSSLAFGYLGFMACVDPKDIPRSLLPPSERSSPKQQADAIGILNAFSFITRHDDGSAFDLHRLVHLVTRGWLKKTGELPACHEQAVLRLSELLSDISQTNRAHWRLYISHAQYAVGGDEKKCSKEELNLAQKCGDCLYYDGRYREAETVSQMVLASREKVLGLEHPDTLTSVSNLGLVLDSQGKYEDAEAMHWRVLQAREKVLGPEHPDTLTSVSNLGLVLDSQGKYEDAEAIHRRALQAREKVLGPEHPDTLTSVNNLGPVLSHQGKYEEAEAMHRRALQAREKVLGPEHPDTLISVNNLGLVLNGQGKYEEAEAMHRRDLEGSEKVLGPEHPDTLTSVNNLGLVLNGQGKYEEAEAMHRRDLEGSEKVLGLEHPDTLTSVNNLGLVLNSQGKYEEAEAMHRRALQAREKVLGPEHPDTLASVNNLGLVLDSHSKYEEAEAMHRRALQGYEKVLGPEHPDTLTSVNNLSLILDIQGKYEEADSIRRTQSID</sequence>
<dbReference type="Proteomes" id="UP000055045">
    <property type="component" value="Unassembled WGS sequence"/>
</dbReference>
<dbReference type="GO" id="GO:0043531">
    <property type="term" value="F:ADP binding"/>
    <property type="evidence" value="ECO:0007669"/>
    <property type="project" value="InterPro"/>
</dbReference>
<keyword evidence="2" id="KW-0442">Lipid degradation</keyword>
<feature type="active site" description="Proton acceptor" evidence="2">
    <location>
        <position position="211"/>
    </location>
</feature>
<organism evidence="4 5">
    <name type="scientific">Penicillium freii</name>
    <dbReference type="NCBI Taxonomy" id="48697"/>
    <lineage>
        <taxon>Eukaryota</taxon>
        <taxon>Fungi</taxon>
        <taxon>Dikarya</taxon>
        <taxon>Ascomycota</taxon>
        <taxon>Pezizomycotina</taxon>
        <taxon>Eurotiomycetes</taxon>
        <taxon>Eurotiomycetidae</taxon>
        <taxon>Eurotiales</taxon>
        <taxon>Aspergillaceae</taxon>
        <taxon>Penicillium</taxon>
    </lineage>
</organism>
<dbReference type="SUPFAM" id="SSF48452">
    <property type="entry name" value="TPR-like"/>
    <property type="match status" value="3"/>
</dbReference>
<dbReference type="InterPro" id="IPR019734">
    <property type="entry name" value="TPR_rpt"/>
</dbReference>
<gene>
    <name evidence="4" type="ORF">ACN42_g6761</name>
</gene>
<dbReference type="Pfam" id="PF01734">
    <property type="entry name" value="Patatin"/>
    <property type="match status" value="1"/>
</dbReference>
<evidence type="ECO:0000256" key="1">
    <source>
        <dbReference type="ARBA" id="ARBA00023098"/>
    </source>
</evidence>
<dbReference type="EMBL" id="LLXE01000178">
    <property type="protein sequence ID" value="KUM60368.1"/>
    <property type="molecule type" value="Genomic_DNA"/>
</dbReference>
<dbReference type="STRING" id="48697.A0A117NN64"/>
<evidence type="ECO:0000259" key="3">
    <source>
        <dbReference type="PROSITE" id="PS51635"/>
    </source>
</evidence>
<name>A0A117NN64_PENFR</name>
<feature type="domain" description="PNPLA" evidence="3">
    <location>
        <begin position="24"/>
        <end position="224"/>
    </location>
</feature>
<dbReference type="GO" id="GO:0016787">
    <property type="term" value="F:hydrolase activity"/>
    <property type="evidence" value="ECO:0007669"/>
    <property type="project" value="UniProtKB-UniRule"/>
</dbReference>
<evidence type="ECO:0000313" key="4">
    <source>
        <dbReference type="EMBL" id="KUM60368.1"/>
    </source>
</evidence>
<comment type="caution">
    <text evidence="4">The sequence shown here is derived from an EMBL/GenBank/DDBJ whole genome shotgun (WGS) entry which is preliminary data.</text>
</comment>
<keyword evidence="5" id="KW-1185">Reference proteome</keyword>
<dbReference type="Pfam" id="PF13374">
    <property type="entry name" value="TPR_10"/>
    <property type="match status" value="2"/>
</dbReference>